<evidence type="ECO:0000256" key="1">
    <source>
        <dbReference type="ARBA" id="ARBA00022596"/>
    </source>
</evidence>
<evidence type="ECO:0000256" key="3">
    <source>
        <dbReference type="SAM" id="MobiDB-lite"/>
    </source>
</evidence>
<protein>
    <recommendedName>
        <fullName evidence="2">Pyridinium-3,5-bisthiocarboxylic acid mononucleotide nickel insertion protein</fullName>
        <shortName evidence="2">P2TMN nickel insertion protein</shortName>
        <ecNumber evidence="2">4.99.1.12</ecNumber>
    </recommendedName>
    <alternativeName>
        <fullName evidence="2">Nickel-pincer cofactor biosynthesis protein LarC</fullName>
    </alternativeName>
</protein>
<reference evidence="4 5" key="1">
    <citation type="journal article" date="2021" name="ISME Commun">
        <title>Automated analysis of genomic sequences facilitates high-throughput and comprehensive description of bacteria.</title>
        <authorList>
            <person name="Hitch T.C.A."/>
        </authorList>
    </citation>
    <scope>NUCLEOTIDE SEQUENCE [LARGE SCALE GENOMIC DNA]</scope>
    <source>
        <strain evidence="4 5">Sanger_23</strain>
    </source>
</reference>
<dbReference type="Proteomes" id="UP001652409">
    <property type="component" value="Unassembled WGS sequence"/>
</dbReference>
<feature type="compositionally biased region" description="Basic and acidic residues" evidence="3">
    <location>
        <begin position="284"/>
        <end position="295"/>
    </location>
</feature>
<accession>A0ABT2TRY8</accession>
<dbReference type="InterPro" id="IPR002822">
    <property type="entry name" value="Ni_insertion"/>
</dbReference>
<sequence>MQKQEKMIYLDCSSGISGDMTVAALLDLGADPEHLVKTLESLPLDGWKAEISNVTKSGLRVCDFNVILEHDNYDHDMEYLHGHSHEEHVHHDSVHKNGHHGRNLQEITRILQAGNMTPYALELALKIFRILAEAEGSVHGKPVDQVHFHEVGAVDSIIDIAAAAICLDDLQVREVVIPIVNEGQGQIRCQHGLLPIPVPATSAIAQAYQLPLHITHVQGELVTPTGAAIAAAIRTRDTLPEQFIIKRMGMGGGKRDYGIAGILRAMWIQVPEENKNPESLGETGETREAPDDKERDQVMVLESNLDDCTGETLGFVMEELLQAGALDVWYQPIYMKKNRPAYKLSILCKIQDRKSMEKLVFVHTTAIGIRYYLVNRSKMIREIKNVSTVYGIAKVKSCTWEGECYCYPESDSVAELARKNKKSFSELYHEIKLEAEKTM</sequence>
<proteinExistence type="inferred from homology"/>
<dbReference type="PANTHER" id="PTHR36566">
    <property type="entry name" value="NICKEL INSERTION PROTEIN-RELATED"/>
    <property type="match status" value="1"/>
</dbReference>
<dbReference type="PANTHER" id="PTHR36566:SF1">
    <property type="entry name" value="PYRIDINIUM-3,5-BISTHIOCARBOXYLIC ACID MONONUCLEOTIDE NICKEL INSERTION PROTEIN"/>
    <property type="match status" value="1"/>
</dbReference>
<dbReference type="RefSeq" id="WP_158421075.1">
    <property type="nucleotide sequence ID" value="NZ_JAOQJL010000009.1"/>
</dbReference>
<comment type="similarity">
    <text evidence="2">Belongs to the LarC family.</text>
</comment>
<dbReference type="EC" id="4.99.1.12" evidence="2"/>
<comment type="function">
    <text evidence="2">Involved in the biosynthesis of a nickel-pincer cofactor ((SCS)Ni(II) pincer complex). Binds Ni(2+), and functions in nickel delivery to pyridinium-3,5-bisthiocarboxylic acid mononucleotide (P2TMN), to form the mature cofactor. Is thus probably required for the activation of nickel-pincer cofactor-dependent enzymes.</text>
</comment>
<feature type="region of interest" description="Disordered" evidence="3">
    <location>
        <begin position="274"/>
        <end position="295"/>
    </location>
</feature>
<comment type="catalytic activity">
    <reaction evidence="2">
        <text>Ni(II)-pyridinium-3,5-bisthiocarboxylate mononucleotide = pyridinium-3,5-bisthiocarboxylate mononucleotide + Ni(2+)</text>
        <dbReference type="Rhea" id="RHEA:54784"/>
        <dbReference type="ChEBI" id="CHEBI:49786"/>
        <dbReference type="ChEBI" id="CHEBI:137372"/>
        <dbReference type="ChEBI" id="CHEBI:137373"/>
        <dbReference type="EC" id="4.99.1.12"/>
    </reaction>
</comment>
<evidence type="ECO:0000313" key="4">
    <source>
        <dbReference type="EMBL" id="MCU6765009.1"/>
    </source>
</evidence>
<dbReference type="NCBIfam" id="TIGR00299">
    <property type="entry name" value="nickel pincer cofactor biosynthesis protein LarC"/>
    <property type="match status" value="1"/>
</dbReference>
<comment type="caution">
    <text evidence="4">The sequence shown here is derived from an EMBL/GenBank/DDBJ whole genome shotgun (WGS) entry which is preliminary data.</text>
</comment>
<dbReference type="Gene3D" id="3.30.70.1380">
    <property type="entry name" value="Transcriptional regulatory protein pf0864 domain like"/>
    <property type="match status" value="1"/>
</dbReference>
<dbReference type="HAMAP" id="MF_01074">
    <property type="entry name" value="LarC"/>
    <property type="match status" value="1"/>
</dbReference>
<dbReference type="EMBL" id="JAOQJL010000009">
    <property type="protein sequence ID" value="MCU6765009.1"/>
    <property type="molecule type" value="Genomic_DNA"/>
</dbReference>
<dbReference type="Pfam" id="PF01969">
    <property type="entry name" value="Ni_insertion"/>
    <property type="match status" value="1"/>
</dbReference>
<keyword evidence="1 2" id="KW-0533">Nickel</keyword>
<name>A0ABT2TRY8_9FIRM</name>
<keyword evidence="5" id="KW-1185">Reference proteome</keyword>
<keyword evidence="2" id="KW-0456">Lyase</keyword>
<evidence type="ECO:0000313" key="5">
    <source>
        <dbReference type="Proteomes" id="UP001652409"/>
    </source>
</evidence>
<evidence type="ECO:0000256" key="2">
    <source>
        <dbReference type="HAMAP-Rule" id="MF_01074"/>
    </source>
</evidence>
<organism evidence="4 5">
    <name type="scientific">Blautia ammoniilytica</name>
    <dbReference type="NCBI Taxonomy" id="2981782"/>
    <lineage>
        <taxon>Bacteria</taxon>
        <taxon>Bacillati</taxon>
        <taxon>Bacillota</taxon>
        <taxon>Clostridia</taxon>
        <taxon>Lachnospirales</taxon>
        <taxon>Lachnospiraceae</taxon>
        <taxon>Blautia</taxon>
    </lineage>
</organism>
<gene>
    <name evidence="2 4" type="primary">larC</name>
    <name evidence="4" type="ORF">OCV61_06220</name>
</gene>